<dbReference type="EMBL" id="HBHP01003260">
    <property type="protein sequence ID" value="CAD9748000.1"/>
    <property type="molecule type" value="Transcribed_RNA"/>
</dbReference>
<evidence type="ECO:0000256" key="1">
    <source>
        <dbReference type="SAM" id="MobiDB-lite"/>
    </source>
</evidence>
<feature type="compositionally biased region" description="Basic and acidic residues" evidence="1">
    <location>
        <begin position="12"/>
        <end position="25"/>
    </location>
</feature>
<feature type="region of interest" description="Disordered" evidence="1">
    <location>
        <begin position="85"/>
        <end position="136"/>
    </location>
</feature>
<sequence>MSKSKPTSSKNRVKDTDDKTKESRKMAMKKAWIEMFCCGGGSSEPNLSKFNWDPKEWNPEPAIAPQPRISITEVEKKIRRRWELRHGVQGYGSGPPRSLSLSSRNSSPGSVGQASIHHSARHPGKPRRDSKKRDVRLMRRQYFRDALSGISKSQPHSPDIRPLHLSVTATMAPNASRRRPSAPLNESHITITTIPVSHSAHTSRRGSYDSRDSKSSYEGKWKENKGQNGQSIGQNESGVCGENRV</sequence>
<feature type="compositionally biased region" description="Polar residues" evidence="1">
    <location>
        <begin position="1"/>
        <end position="10"/>
    </location>
</feature>
<accession>A0A7S2TGD4</accession>
<feature type="compositionally biased region" description="Basic and acidic residues" evidence="1">
    <location>
        <begin position="206"/>
        <end position="225"/>
    </location>
</feature>
<feature type="region of interest" description="Disordered" evidence="1">
    <location>
        <begin position="1"/>
        <end position="25"/>
    </location>
</feature>
<name>A0A7S2TGD4_9EUKA</name>
<dbReference type="AlphaFoldDB" id="A0A7S2TGD4"/>
<feature type="region of interest" description="Disordered" evidence="1">
    <location>
        <begin position="192"/>
        <end position="245"/>
    </location>
</feature>
<feature type="compositionally biased region" description="Polar residues" evidence="1">
    <location>
        <begin position="226"/>
        <end position="237"/>
    </location>
</feature>
<proteinExistence type="predicted"/>
<protein>
    <submittedName>
        <fullName evidence="2">Uncharacterized protein</fullName>
    </submittedName>
</protein>
<organism evidence="2">
    <name type="scientific">Lotharella oceanica</name>
    <dbReference type="NCBI Taxonomy" id="641309"/>
    <lineage>
        <taxon>Eukaryota</taxon>
        <taxon>Sar</taxon>
        <taxon>Rhizaria</taxon>
        <taxon>Cercozoa</taxon>
        <taxon>Chlorarachniophyceae</taxon>
        <taxon>Lotharella</taxon>
    </lineage>
</organism>
<reference evidence="2" key="1">
    <citation type="submission" date="2021-01" db="EMBL/GenBank/DDBJ databases">
        <authorList>
            <person name="Corre E."/>
            <person name="Pelletier E."/>
            <person name="Niang G."/>
            <person name="Scheremetjew M."/>
            <person name="Finn R."/>
            <person name="Kale V."/>
            <person name="Holt S."/>
            <person name="Cochrane G."/>
            <person name="Meng A."/>
            <person name="Brown T."/>
            <person name="Cohen L."/>
        </authorList>
    </citation>
    <scope>NUCLEOTIDE SEQUENCE</scope>
    <source>
        <strain evidence="2">CCMP622</strain>
    </source>
</reference>
<gene>
    <name evidence="2" type="ORF">LSP00402_LOCUS2056</name>
</gene>
<feature type="compositionally biased region" description="Basic residues" evidence="1">
    <location>
        <begin position="118"/>
        <end position="130"/>
    </location>
</feature>
<feature type="compositionally biased region" description="Low complexity" evidence="1">
    <location>
        <begin position="94"/>
        <end position="110"/>
    </location>
</feature>
<evidence type="ECO:0000313" key="2">
    <source>
        <dbReference type="EMBL" id="CAD9748000.1"/>
    </source>
</evidence>